<dbReference type="Proteomes" id="UP001221757">
    <property type="component" value="Unassembled WGS sequence"/>
</dbReference>
<evidence type="ECO:0000256" key="1">
    <source>
        <dbReference type="SAM" id="Phobius"/>
    </source>
</evidence>
<evidence type="ECO:0000313" key="3">
    <source>
        <dbReference type="Proteomes" id="UP001221757"/>
    </source>
</evidence>
<keyword evidence="3" id="KW-1185">Reference proteome</keyword>
<comment type="caution">
    <text evidence="2">The sequence shown here is derived from an EMBL/GenBank/DDBJ whole genome shotgun (WGS) entry which is preliminary data.</text>
</comment>
<keyword evidence="1" id="KW-1133">Transmembrane helix</keyword>
<reference evidence="2" key="1">
    <citation type="submission" date="2023-03" db="EMBL/GenBank/DDBJ databases">
        <title>Massive genome expansion in bonnet fungi (Mycena s.s.) driven by repeated elements and novel gene families across ecological guilds.</title>
        <authorList>
            <consortium name="Lawrence Berkeley National Laboratory"/>
            <person name="Harder C.B."/>
            <person name="Miyauchi S."/>
            <person name="Viragh M."/>
            <person name="Kuo A."/>
            <person name="Thoen E."/>
            <person name="Andreopoulos B."/>
            <person name="Lu D."/>
            <person name="Skrede I."/>
            <person name="Drula E."/>
            <person name="Henrissat B."/>
            <person name="Morin E."/>
            <person name="Kohler A."/>
            <person name="Barry K."/>
            <person name="LaButti K."/>
            <person name="Morin E."/>
            <person name="Salamov A."/>
            <person name="Lipzen A."/>
            <person name="Mereny Z."/>
            <person name="Hegedus B."/>
            <person name="Baldrian P."/>
            <person name="Stursova M."/>
            <person name="Weitz H."/>
            <person name="Taylor A."/>
            <person name="Grigoriev I.V."/>
            <person name="Nagy L.G."/>
            <person name="Martin F."/>
            <person name="Kauserud H."/>
        </authorList>
    </citation>
    <scope>NUCLEOTIDE SEQUENCE</scope>
    <source>
        <strain evidence="2">CBHHK067</strain>
    </source>
</reference>
<accession>A0AAD7CP61</accession>
<name>A0AAD7CP61_MYCRO</name>
<evidence type="ECO:0000313" key="2">
    <source>
        <dbReference type="EMBL" id="KAJ7655928.1"/>
    </source>
</evidence>
<dbReference type="AlphaFoldDB" id="A0AAD7CP61"/>
<feature type="transmembrane region" description="Helical" evidence="1">
    <location>
        <begin position="312"/>
        <end position="331"/>
    </location>
</feature>
<dbReference type="EMBL" id="JARKIE010000305">
    <property type="protein sequence ID" value="KAJ7655928.1"/>
    <property type="molecule type" value="Genomic_DNA"/>
</dbReference>
<sequence length="443" mass="49525">MDARQSEFSMVSGNAQGSLRPITSHGTGRYETSILVEPFAMEITSGLFTTVVVTEAYLYRPETLENVCLWIDRIQEILSSTKTAISRDAELFIKLENVDCSYYFVDHVNCSEVVLEELYWIHVENFPMHLEALSPQTLDEIIGIFSHGLCAQQCKSFVAILQSCRGNPPLPTVGNMANGHTTWIIVWGSPSVQPVSGAELARNPKSLPVSHNQCITHYGQEHARLSRDQAILFDPEQKHSWISTIMAAVTFNTSDRHLARLNDVFVDHIVYVNQWERLMSDCLREWRRSVYVALSGLMLHSLFLLMNSPSRALLAVSIAVFCLGLVSSMVLGHKYEPMQGVTATKAINYLETVQFSVFKFQLLAFAFSLPKAPYLWGFVVFLSNYAVLIVQYLGWGAGLGFSGTSLLLVLSLYCTTSEAFHTALGKLTGAIRRSFEDTDAHMV</sequence>
<keyword evidence="1" id="KW-0812">Transmembrane</keyword>
<proteinExistence type="predicted"/>
<gene>
    <name evidence="2" type="ORF">B0H17DRAFT_1146321</name>
</gene>
<keyword evidence="1" id="KW-0472">Membrane</keyword>
<protein>
    <submittedName>
        <fullName evidence="2">Uncharacterized protein</fullName>
    </submittedName>
</protein>
<organism evidence="2 3">
    <name type="scientific">Mycena rosella</name>
    <name type="common">Pink bonnet</name>
    <name type="synonym">Agaricus rosellus</name>
    <dbReference type="NCBI Taxonomy" id="1033263"/>
    <lineage>
        <taxon>Eukaryota</taxon>
        <taxon>Fungi</taxon>
        <taxon>Dikarya</taxon>
        <taxon>Basidiomycota</taxon>
        <taxon>Agaricomycotina</taxon>
        <taxon>Agaricomycetes</taxon>
        <taxon>Agaricomycetidae</taxon>
        <taxon>Agaricales</taxon>
        <taxon>Marasmiineae</taxon>
        <taxon>Mycenaceae</taxon>
        <taxon>Mycena</taxon>
    </lineage>
</organism>